<dbReference type="RefSeq" id="WP_160481029.1">
    <property type="nucleotide sequence ID" value="NZ_WTFN01000027.1"/>
</dbReference>
<dbReference type="Pfam" id="PF16510">
    <property type="entry name" value="P22_portal"/>
    <property type="match status" value="1"/>
</dbReference>
<evidence type="ECO:0000313" key="3">
    <source>
        <dbReference type="Proteomes" id="UP000461288"/>
    </source>
</evidence>
<protein>
    <submittedName>
        <fullName evidence="2">Genomic island protein</fullName>
    </submittedName>
</protein>
<gene>
    <name evidence="2" type="ORF">GO594_13035</name>
</gene>
<dbReference type="AlphaFoldDB" id="A0A7X3H876"/>
<reference evidence="2 3" key="1">
    <citation type="submission" date="2019-12" db="EMBL/GenBank/DDBJ databases">
        <title>Draft genome sequence of Pseudomonas otitidis recovered from a chicken carcass.</title>
        <authorList>
            <person name="Vieira T.R."/>
            <person name="Oliviera E.F.C."/>
            <person name="Silva N.M.V."/>
            <person name="Sambrano G.E."/>
            <person name="Cibulski S.P."/>
            <person name="Cardoso M.R.I."/>
        </authorList>
    </citation>
    <scope>NUCLEOTIDE SEQUENCE [LARGE SCALE GENOMIC DNA]</scope>
    <source>
        <strain evidence="2 3">25_K</strain>
    </source>
</reference>
<feature type="region of interest" description="Disordered" evidence="1">
    <location>
        <begin position="198"/>
        <end position="238"/>
    </location>
</feature>
<evidence type="ECO:0000256" key="1">
    <source>
        <dbReference type="SAM" id="MobiDB-lite"/>
    </source>
</evidence>
<name>A0A7X3H876_9GAMM</name>
<accession>A0A7X3H876</accession>
<proteinExistence type="predicted"/>
<dbReference type="InterPro" id="IPR032427">
    <property type="entry name" value="P22_portal"/>
</dbReference>
<comment type="caution">
    <text evidence="2">The sequence shown here is derived from an EMBL/GenBank/DDBJ whole genome shotgun (WGS) entry which is preliminary data.</text>
</comment>
<feature type="compositionally biased region" description="Basic and acidic residues" evidence="1">
    <location>
        <begin position="200"/>
        <end position="211"/>
    </location>
</feature>
<dbReference type="Proteomes" id="UP000461288">
    <property type="component" value="Unassembled WGS sequence"/>
</dbReference>
<dbReference type="EMBL" id="WTFN01000027">
    <property type="protein sequence ID" value="MWK56905.1"/>
    <property type="molecule type" value="Genomic_DNA"/>
</dbReference>
<sequence length="700" mass="77967">MTTATEPQSTDRNQAARQNWQRYEYGRNRGHRDYCRQAKINEGMYLGGGLQWDQNDVEKLRESGRPAFEFNQILGKINTAIGYQIHNRMDIAFRPRGGDADQARATTLSKLIMQVADNNKLHWTETQVFADGLIQQRGYYDIRVTYKDSLLGEIQITDLDPLDVVPDPDAKSYDPDGWSDVTIAKWLTYDEIEENYGTEARSEVELEKPDDSDYGEDADDEQRNKFGNDDTGFADRMGTTQLSDGRRRVRVIERQFWKMVKRKVAITLTGDIRPIDDLSEEQTAALKGVVIADRRMRRVRWVVSTQCTTLHDDWSPYNHFTVVPYFPFFRRGKTRGLVDNAIGPQQMLNKSLSQFLHIINTTANSGWISWADTLANMREEDIEERGAETGLNMVLKKGTPTDQIPRKIQPNQVPTGVDRMIDRASGLVDETTGINDAMAGGQGREVSGIAIQTKQFAAQQGLAVPLDNLGRTRALLASRALELIQGFYDEPRIVRITETDSNGKEQTQPLYLNYPANDGTVLNDLTLGEYDVVITEVPLQVTFENSQFLQLIEMLDKGIRIPPQFVVRHSNLADKTEILEAMEQQGQPPVDPLTEAKVKLTEAQTQKTVNEAVNKSVESQFSAIQTAGTISVNPATSALADALLRSAGYVDQDMAPIVPSYNGPGIAGGLPTNTNPLTPANPGVGLKAGIETPRIEGAAA</sequence>
<organism evidence="2 3">
    <name type="scientific">Metapseudomonas otitidis</name>
    <dbReference type="NCBI Taxonomy" id="319939"/>
    <lineage>
        <taxon>Bacteria</taxon>
        <taxon>Pseudomonadati</taxon>
        <taxon>Pseudomonadota</taxon>
        <taxon>Gammaproteobacteria</taxon>
        <taxon>Pseudomonadales</taxon>
        <taxon>Pseudomonadaceae</taxon>
        <taxon>Metapseudomonas</taxon>
    </lineage>
</organism>
<evidence type="ECO:0000313" key="2">
    <source>
        <dbReference type="EMBL" id="MWK56905.1"/>
    </source>
</evidence>